<name>A0AAW9HID4_9ACTO</name>
<dbReference type="InterPro" id="IPR003737">
    <property type="entry name" value="GlcNAc_PI_deacetylase-related"/>
</dbReference>
<dbReference type="GeneID" id="92814683"/>
<dbReference type="InterPro" id="IPR024078">
    <property type="entry name" value="LmbE-like_dom_sf"/>
</dbReference>
<evidence type="ECO:0000313" key="3">
    <source>
        <dbReference type="EMBL" id="MDY5145956.1"/>
    </source>
</evidence>
<dbReference type="Gene3D" id="3.40.50.10320">
    <property type="entry name" value="LmbE-like"/>
    <property type="match status" value="1"/>
</dbReference>
<dbReference type="EMBL" id="JAWNFV010000008">
    <property type="protein sequence ID" value="MDY5140590.1"/>
    <property type="molecule type" value="Genomic_DNA"/>
</dbReference>
<dbReference type="PANTHER" id="PTHR12993:SF11">
    <property type="entry name" value="N-ACETYLGLUCOSAMINYL-PHOSPHATIDYLINOSITOL DE-N-ACETYLASE"/>
    <property type="match status" value="1"/>
</dbReference>
<protein>
    <submittedName>
        <fullName evidence="2">Mycothiol conjugate amidase Mca</fullName>
    </submittedName>
</protein>
<reference evidence="2 4" key="1">
    <citation type="submission" date="2023-10" db="EMBL/GenBank/DDBJ databases">
        <title>Whole Genome based description of the genera Actinobaculum and Actinotignum reveals a complex phylogenetic relationship within the species included in the genus Actinotignum.</title>
        <authorList>
            <person name="Jensen C.S."/>
            <person name="Dargis R."/>
            <person name="Kemp M."/>
            <person name="Christensen J.J."/>
        </authorList>
    </citation>
    <scope>NUCLEOTIDE SEQUENCE</scope>
    <source>
        <strain evidence="3 4">SLA_B089</strain>
        <strain evidence="2">SLA_B245</strain>
    </source>
</reference>
<sequence>MMDERRLLCVHAHPDDESSKGAATMAKYARLGRVRVVTCTGGERGDILNPLFDDAVLAGRTMAQLRREEMAAAARILGIEHVFLGFVDSGLPEGYPDAELPADSFARAADADVHRALVAQIREFRPQVVTTYDENGGYPHPDHLRTHTATLAAVRLAGEPCWPELGEPWQVSKLYYDANLSFTRLTTLHEAILAAGRTSPFTEWLKEAAQFPRPQHAASTRVGVVAYFPQRDAAMRAHASQIDPNGLFFAAPRDLEAQVWPHEDFYLAASTVGPAPAEGETDLFARVPGLESEEQAAARYR</sequence>
<keyword evidence="1" id="KW-0862">Zinc</keyword>
<evidence type="ECO:0000256" key="1">
    <source>
        <dbReference type="ARBA" id="ARBA00022833"/>
    </source>
</evidence>
<dbReference type="NCBIfam" id="TIGR03446">
    <property type="entry name" value="mycothiol_Mca"/>
    <property type="match status" value="1"/>
</dbReference>
<accession>A0AAW9HID4</accession>
<dbReference type="PANTHER" id="PTHR12993">
    <property type="entry name" value="N-ACETYLGLUCOSAMINYL-PHOSPHATIDYLINOSITOL DE-N-ACETYLASE-RELATED"/>
    <property type="match status" value="1"/>
</dbReference>
<evidence type="ECO:0000313" key="4">
    <source>
        <dbReference type="Proteomes" id="UP001284901"/>
    </source>
</evidence>
<organism evidence="2 5">
    <name type="scientific">Actinotignum timonense</name>
    <dbReference type="NCBI Taxonomy" id="1870995"/>
    <lineage>
        <taxon>Bacteria</taxon>
        <taxon>Bacillati</taxon>
        <taxon>Actinomycetota</taxon>
        <taxon>Actinomycetes</taxon>
        <taxon>Actinomycetales</taxon>
        <taxon>Actinomycetaceae</taxon>
        <taxon>Actinotignum</taxon>
    </lineage>
</organism>
<dbReference type="RefSeq" id="WP_087070454.1">
    <property type="nucleotide sequence ID" value="NZ_CAUPFC010000023.1"/>
</dbReference>
<dbReference type="EMBL" id="JAWNFY010000006">
    <property type="protein sequence ID" value="MDY5145956.1"/>
    <property type="molecule type" value="Genomic_DNA"/>
</dbReference>
<dbReference type="Pfam" id="PF02585">
    <property type="entry name" value="PIG-L"/>
    <property type="match status" value="1"/>
</dbReference>
<dbReference type="AlphaFoldDB" id="A0AAW9HID4"/>
<gene>
    <name evidence="2" type="primary">mca</name>
    <name evidence="2" type="ORF">R6G74_04605</name>
    <name evidence="3" type="ORF">R6P33_02810</name>
</gene>
<dbReference type="InterPro" id="IPR017811">
    <property type="entry name" value="Mca"/>
</dbReference>
<dbReference type="SUPFAM" id="SSF102588">
    <property type="entry name" value="LmbE-like"/>
    <property type="match status" value="1"/>
</dbReference>
<dbReference type="Proteomes" id="UP001284901">
    <property type="component" value="Unassembled WGS sequence"/>
</dbReference>
<evidence type="ECO:0000313" key="2">
    <source>
        <dbReference type="EMBL" id="MDY5140590.1"/>
    </source>
</evidence>
<dbReference type="GO" id="GO:0016811">
    <property type="term" value="F:hydrolase activity, acting on carbon-nitrogen (but not peptide) bonds, in linear amides"/>
    <property type="evidence" value="ECO:0007669"/>
    <property type="project" value="TreeGrafter"/>
</dbReference>
<proteinExistence type="predicted"/>
<keyword evidence="4" id="KW-1185">Reference proteome</keyword>
<dbReference type="Proteomes" id="UP001288320">
    <property type="component" value="Unassembled WGS sequence"/>
</dbReference>
<evidence type="ECO:0000313" key="5">
    <source>
        <dbReference type="Proteomes" id="UP001288320"/>
    </source>
</evidence>
<comment type="caution">
    <text evidence="2">The sequence shown here is derived from an EMBL/GenBank/DDBJ whole genome shotgun (WGS) entry which is preliminary data.</text>
</comment>
<dbReference type="GO" id="GO:0010126">
    <property type="term" value="P:mycothiol metabolic process"/>
    <property type="evidence" value="ECO:0007669"/>
    <property type="project" value="InterPro"/>
</dbReference>